<keyword evidence="1" id="KW-1133">Transmembrane helix</keyword>
<dbReference type="AlphaFoldDB" id="A0A1M5J8L5"/>
<feature type="transmembrane region" description="Helical" evidence="1">
    <location>
        <begin position="5"/>
        <end position="22"/>
    </location>
</feature>
<reference evidence="3" key="1">
    <citation type="submission" date="2016-11" db="EMBL/GenBank/DDBJ databases">
        <authorList>
            <person name="Varghese N."/>
            <person name="Submissions S."/>
        </authorList>
    </citation>
    <scope>NUCLEOTIDE SEQUENCE [LARGE SCALE GENOMIC DNA]</scope>
    <source>
        <strain evidence="3">DSM 24579</strain>
    </source>
</reference>
<proteinExistence type="predicted"/>
<evidence type="ECO:0000256" key="1">
    <source>
        <dbReference type="SAM" id="Phobius"/>
    </source>
</evidence>
<feature type="transmembrane region" description="Helical" evidence="1">
    <location>
        <begin position="28"/>
        <end position="46"/>
    </location>
</feature>
<protein>
    <submittedName>
        <fullName evidence="2">Uncharacterized protein</fullName>
    </submittedName>
</protein>
<dbReference type="STRING" id="1073325.SAMN05444483_11025"/>
<keyword evidence="3" id="KW-1185">Reference proteome</keyword>
<sequence>MKVRIIGIILLLVGFIMISFIDHDMIDIFSGIVTGVGLGFTITGRFKKCKSLS</sequence>
<keyword evidence="1" id="KW-0812">Transmembrane</keyword>
<organism evidence="2 3">
    <name type="scientific">Salegentibacter echinorum</name>
    <dbReference type="NCBI Taxonomy" id="1073325"/>
    <lineage>
        <taxon>Bacteria</taxon>
        <taxon>Pseudomonadati</taxon>
        <taxon>Bacteroidota</taxon>
        <taxon>Flavobacteriia</taxon>
        <taxon>Flavobacteriales</taxon>
        <taxon>Flavobacteriaceae</taxon>
        <taxon>Salegentibacter</taxon>
    </lineage>
</organism>
<dbReference type="Proteomes" id="UP000183945">
    <property type="component" value="Unassembled WGS sequence"/>
</dbReference>
<keyword evidence="1" id="KW-0472">Membrane</keyword>
<gene>
    <name evidence="2" type="ORF">SAMN05444483_11025</name>
</gene>
<accession>A0A1M5J8L5</accession>
<evidence type="ECO:0000313" key="3">
    <source>
        <dbReference type="Proteomes" id="UP000183945"/>
    </source>
</evidence>
<name>A0A1M5J8L5_SALEC</name>
<evidence type="ECO:0000313" key="2">
    <source>
        <dbReference type="EMBL" id="SHG36956.1"/>
    </source>
</evidence>
<dbReference type="EMBL" id="FQVT01000010">
    <property type="protein sequence ID" value="SHG36956.1"/>
    <property type="molecule type" value="Genomic_DNA"/>
</dbReference>